<protein>
    <submittedName>
        <fullName evidence="2">Aste57867_18254 protein</fullName>
    </submittedName>
</protein>
<dbReference type="EMBL" id="VJMH01006381">
    <property type="protein sequence ID" value="KAF0690323.1"/>
    <property type="molecule type" value="Genomic_DNA"/>
</dbReference>
<dbReference type="Proteomes" id="UP000332933">
    <property type="component" value="Unassembled WGS sequence"/>
</dbReference>
<dbReference type="OrthoDB" id="78449at2759"/>
<dbReference type="AlphaFoldDB" id="A0A485LAH3"/>
<reference evidence="2 3" key="1">
    <citation type="submission" date="2019-03" db="EMBL/GenBank/DDBJ databases">
        <authorList>
            <person name="Gaulin E."/>
            <person name="Dumas B."/>
        </authorList>
    </citation>
    <scope>NUCLEOTIDE SEQUENCE [LARGE SCALE GENOMIC DNA]</scope>
    <source>
        <strain evidence="2">CBS 568.67</strain>
    </source>
</reference>
<gene>
    <name evidence="2" type="primary">Aste57867_18254</name>
    <name evidence="1" type="ORF">As57867_018192</name>
    <name evidence="2" type="ORF">ASTE57867_18254</name>
</gene>
<keyword evidence="3" id="KW-1185">Reference proteome</keyword>
<sequence>MPRDGGGGIDDTERDSIAAEDLTPEELHTLVFPEAWHAFEQFACAVSKQAFRGWVKQPSPSCAAASLAGALNILNGYSRADPHAYTYKDVLTVYHDQFQSKLARQKRQLQAALGYPVDSLEVAMQTKLNEYDLQYGGAGKQKLSKPALRRFLLECIREHPPHDAVLSELARLLDLSTDEGNDNYGVAIPTAKINDTTLSSVDVDVELITDEDDDDAPRPTVTALVDVTKPTASCLPNLLLYFHRIDGIAKLARTEKPSTAMCGNAALLEAATYIHSTSDSTIHKTIQLLEASAFMGRKTPGMKVKVLLSAADSSAVRTAAWKKLWAAFTDDCTVLIYHLKNHYALVFALREFKAKVTDGVGSEWTRQVLTSRRGQRPTTWIDWDEVHATLVSWPGYKMLSLVNKQTDA</sequence>
<accession>A0A485LAH3</accession>
<evidence type="ECO:0000313" key="3">
    <source>
        <dbReference type="Proteomes" id="UP000332933"/>
    </source>
</evidence>
<proteinExistence type="predicted"/>
<evidence type="ECO:0000313" key="2">
    <source>
        <dbReference type="EMBL" id="VFT94991.1"/>
    </source>
</evidence>
<evidence type="ECO:0000313" key="1">
    <source>
        <dbReference type="EMBL" id="KAF0690323.1"/>
    </source>
</evidence>
<dbReference type="EMBL" id="CAADRA010006402">
    <property type="protein sequence ID" value="VFT94991.1"/>
    <property type="molecule type" value="Genomic_DNA"/>
</dbReference>
<reference evidence="1" key="2">
    <citation type="submission" date="2019-06" db="EMBL/GenBank/DDBJ databases">
        <title>Genomics analysis of Aphanomyces spp. identifies a new class of oomycete effector associated with host adaptation.</title>
        <authorList>
            <person name="Gaulin E."/>
        </authorList>
    </citation>
    <scope>NUCLEOTIDE SEQUENCE</scope>
    <source>
        <strain evidence="1">CBS 578.67</strain>
    </source>
</reference>
<name>A0A485LAH3_9STRA</name>
<organism evidence="2 3">
    <name type="scientific">Aphanomyces stellatus</name>
    <dbReference type="NCBI Taxonomy" id="120398"/>
    <lineage>
        <taxon>Eukaryota</taxon>
        <taxon>Sar</taxon>
        <taxon>Stramenopiles</taxon>
        <taxon>Oomycota</taxon>
        <taxon>Saprolegniomycetes</taxon>
        <taxon>Saprolegniales</taxon>
        <taxon>Verrucalvaceae</taxon>
        <taxon>Aphanomyces</taxon>
    </lineage>
</organism>